<sequence>MVCAPSSFSLRSNHPYIILDVITLSAFLYFYGRHILQEERRLQLLNDELARRNLPESDSANTWLNQRYNLNHRVQRPHSPPSYTPNQDTLPLLDHTSFFEPIPEDLPGYYDQAPPTFRSSIVPDYLVFENGTVNWIDGDSRPGFAYLLRSLQTELNRTNHIRRFIYHHFALPQVHYDLQRYRYGRDYTIHDHQEAYRQCQEWDRERIERERRNIFVALSYELQFEHDPEPETFIPELTCPIDLTGANFNISRFYRDLIHYAGQIPGIWEAFIQIDGPEHRWEEIEDDDLDASGNLNDGYAPDWNGEY</sequence>
<organism evidence="1 2">
    <name type="scientific">Leucogyrophana mollusca</name>
    <dbReference type="NCBI Taxonomy" id="85980"/>
    <lineage>
        <taxon>Eukaryota</taxon>
        <taxon>Fungi</taxon>
        <taxon>Dikarya</taxon>
        <taxon>Basidiomycota</taxon>
        <taxon>Agaricomycotina</taxon>
        <taxon>Agaricomycetes</taxon>
        <taxon>Agaricomycetidae</taxon>
        <taxon>Boletales</taxon>
        <taxon>Boletales incertae sedis</taxon>
        <taxon>Leucogyrophana</taxon>
    </lineage>
</organism>
<dbReference type="Proteomes" id="UP000790709">
    <property type="component" value="Unassembled WGS sequence"/>
</dbReference>
<reference evidence="1" key="1">
    <citation type="journal article" date="2021" name="New Phytol.">
        <title>Evolutionary innovations through gain and loss of genes in the ectomycorrhizal Boletales.</title>
        <authorList>
            <person name="Wu G."/>
            <person name="Miyauchi S."/>
            <person name="Morin E."/>
            <person name="Kuo A."/>
            <person name="Drula E."/>
            <person name="Varga T."/>
            <person name="Kohler A."/>
            <person name="Feng B."/>
            <person name="Cao Y."/>
            <person name="Lipzen A."/>
            <person name="Daum C."/>
            <person name="Hundley H."/>
            <person name="Pangilinan J."/>
            <person name="Johnson J."/>
            <person name="Barry K."/>
            <person name="LaButti K."/>
            <person name="Ng V."/>
            <person name="Ahrendt S."/>
            <person name="Min B."/>
            <person name="Choi I.G."/>
            <person name="Park H."/>
            <person name="Plett J.M."/>
            <person name="Magnuson J."/>
            <person name="Spatafora J.W."/>
            <person name="Nagy L.G."/>
            <person name="Henrissat B."/>
            <person name="Grigoriev I.V."/>
            <person name="Yang Z.L."/>
            <person name="Xu J."/>
            <person name="Martin F.M."/>
        </authorList>
    </citation>
    <scope>NUCLEOTIDE SEQUENCE</scope>
    <source>
        <strain evidence="1">KUC20120723A-06</strain>
    </source>
</reference>
<proteinExistence type="predicted"/>
<keyword evidence="2" id="KW-1185">Reference proteome</keyword>
<dbReference type="EMBL" id="MU266948">
    <property type="protein sequence ID" value="KAH7917745.1"/>
    <property type="molecule type" value="Genomic_DNA"/>
</dbReference>
<comment type="caution">
    <text evidence="1">The sequence shown here is derived from an EMBL/GenBank/DDBJ whole genome shotgun (WGS) entry which is preliminary data.</text>
</comment>
<name>A0ACB8AW58_9AGAM</name>
<evidence type="ECO:0000313" key="2">
    <source>
        <dbReference type="Proteomes" id="UP000790709"/>
    </source>
</evidence>
<accession>A0ACB8AW58</accession>
<gene>
    <name evidence="1" type="ORF">BV22DRAFT_1135153</name>
</gene>
<protein>
    <submittedName>
        <fullName evidence="1">Uncharacterized protein</fullName>
    </submittedName>
</protein>
<evidence type="ECO:0000313" key="1">
    <source>
        <dbReference type="EMBL" id="KAH7917745.1"/>
    </source>
</evidence>